<feature type="region of interest" description="Disordered" evidence="1">
    <location>
        <begin position="1122"/>
        <end position="1144"/>
    </location>
</feature>
<protein>
    <submittedName>
        <fullName evidence="3">Uncharacterized protein</fullName>
    </submittedName>
</protein>
<feature type="region of interest" description="Disordered" evidence="1">
    <location>
        <begin position="153"/>
        <end position="190"/>
    </location>
</feature>
<feature type="region of interest" description="Disordered" evidence="1">
    <location>
        <begin position="304"/>
        <end position="343"/>
    </location>
</feature>
<feature type="compositionally biased region" description="Polar residues" evidence="1">
    <location>
        <begin position="1126"/>
        <end position="1143"/>
    </location>
</feature>
<feature type="region of interest" description="Disordered" evidence="1">
    <location>
        <begin position="882"/>
        <end position="914"/>
    </location>
</feature>
<evidence type="ECO:0000256" key="2">
    <source>
        <dbReference type="SAM" id="Phobius"/>
    </source>
</evidence>
<organism evidence="3 4">
    <name type="scientific">Plasmodium vivax</name>
    <name type="common">malaria parasite P. vivax</name>
    <dbReference type="NCBI Taxonomy" id="5855"/>
    <lineage>
        <taxon>Eukaryota</taxon>
        <taxon>Sar</taxon>
        <taxon>Alveolata</taxon>
        <taxon>Apicomplexa</taxon>
        <taxon>Aconoidasida</taxon>
        <taxon>Haemosporida</taxon>
        <taxon>Plasmodiidae</taxon>
        <taxon>Plasmodium</taxon>
        <taxon>Plasmodium (Plasmodium)</taxon>
    </lineage>
</organism>
<dbReference type="Proteomes" id="UP000196402">
    <property type="component" value="Chromosome 7"/>
</dbReference>
<dbReference type="GO" id="GO:0042162">
    <property type="term" value="F:telomeric DNA binding"/>
    <property type="evidence" value="ECO:0007669"/>
    <property type="project" value="TreeGrafter"/>
</dbReference>
<dbReference type="GO" id="GO:0005697">
    <property type="term" value="C:telomerase holoenzyme complex"/>
    <property type="evidence" value="ECO:0007669"/>
    <property type="project" value="TreeGrafter"/>
</dbReference>
<evidence type="ECO:0000256" key="1">
    <source>
        <dbReference type="SAM" id="MobiDB-lite"/>
    </source>
</evidence>
<dbReference type="InterPro" id="IPR011990">
    <property type="entry name" value="TPR-like_helical_dom_sf"/>
</dbReference>
<dbReference type="EMBL" id="LT615245">
    <property type="protein sequence ID" value="SCO66587.1"/>
    <property type="molecule type" value="Genomic_DNA"/>
</dbReference>
<feature type="compositionally biased region" description="Low complexity" evidence="1">
    <location>
        <begin position="887"/>
        <end position="900"/>
    </location>
</feature>
<dbReference type="PANTHER" id="PTHR15696:SF0">
    <property type="entry name" value="TELOMERASE-BINDING PROTEIN EST1A"/>
    <property type="match status" value="1"/>
</dbReference>
<dbReference type="SUPFAM" id="SSF48452">
    <property type="entry name" value="TPR-like"/>
    <property type="match status" value="1"/>
</dbReference>
<feature type="compositionally biased region" description="Basic and acidic residues" evidence="1">
    <location>
        <begin position="175"/>
        <end position="190"/>
    </location>
</feature>
<dbReference type="VEuPathDB" id="PlasmoDB:PVP01_0725000"/>
<proteinExistence type="predicted"/>
<dbReference type="GO" id="GO:0070034">
    <property type="term" value="F:telomerase RNA binding"/>
    <property type="evidence" value="ECO:0007669"/>
    <property type="project" value="TreeGrafter"/>
</dbReference>
<dbReference type="InterPro" id="IPR045153">
    <property type="entry name" value="Est1/Ebs1-like"/>
</dbReference>
<dbReference type="VEuPathDB" id="PlasmoDB:PVW1_070031400"/>
<dbReference type="Gene3D" id="3.40.50.11980">
    <property type="match status" value="1"/>
</dbReference>
<feature type="region of interest" description="Disordered" evidence="1">
    <location>
        <begin position="1492"/>
        <end position="1517"/>
    </location>
</feature>
<feature type="transmembrane region" description="Helical" evidence="2">
    <location>
        <begin position="477"/>
        <end position="498"/>
    </location>
</feature>
<dbReference type="eggNOG" id="KOG3777">
    <property type="taxonomic scope" value="Eukaryota"/>
</dbReference>
<sequence length="1665" mass="185852">MTSPRRKKKKKEEILFEYIRHSNSKAIQLLNCIWLYCFYKNIKTLGKDVRELQNGKGNGPLLVKYLLTLRININDAYDYFQALLSTALKIYEEKKDEYILHLSKVEGRRNDYFGQAPLSDVHSGDAHLRDLSFGEDSHVNNAIDIFYARHSARGGEQSGDQSDGQSDGQSGDQSDGQRGDRGTSPRGEGETLHGRLEIARICVSNLFKILGDLHRYKCYFFEENKKKNEKKACLNYYKALGYYRYSGHLFNQLTLLYTGGNPIKCLFFYFLSLIAVKPAPNRDAVVMFMESVLSGGRGLASRLARLRGGSPGRNRIGGRDGSGGSGGSGRQGRCDSATSTPCRGETSCKLGRGIFYIKTKERHFLPSMKGSEDGAKEATHHQRGSHHDRMNPRVAKKHTEVKKEGSTNSGERISKENPAEKDLNEAIFNFYMSYFKIVKLLFSKINMNKFEKKKNKFIYYTNRYIKLQYYSRREDTLMLKNIIFIIFTLLSLVIHIVANQHEKGLKKQGLAEQGLAEQGLTKQGLAKQGHTKQGHTKQGHTKQGHTNQGGFFFYGGVNVSKYVYKHEQIYFSFLLIHELLLSCEEFYTNFFPSYLSVFIYTLYWFRNEPSVWEVHVGTCTEEDNRERDHLVKQYHEDYRGKSVYGRRPARCERATLHPSAARRPPWGRSTGEPHSAKRGSYSQAVEDPCDDPQLAQNKDIIQSIKDLLIGIKVREEVPLNDNSLLRYKLGEDFCIYPFLSGLQFSSLEGGGGAPSVERGCRASSSQWSGPPNVACQEGGPNRGDKQCSQLPCEQGTHRRISHLTNFEDSNEEDVVLLKNPLFVKASGVCINGEVVDPRGDASKGLHCYHELYDLSAVSGNNAQASEREDAIVEKWYTGERAPYADASQGRNSSRGGSSEGVVPNTRRMAHPGECSQRDHYIAAVDDIPNDEHLEEVADRVRIMRFRSLTQGGSKGNDHRSVHVGSVCKGYSAEHAGGEVPQGGCPSAEGITDVLLTADIPLTADVPHAEDVPLTEDCASRGKGCQEHTSPIGAELCKNEMSCTMSRSDDDNKTSNVMSDHPNGAQDKSDGSGSYKVHPNGEMNQSDYFNYAVLESFHQVRVDALGSISHGVAQNDGSCKHVLGGELNSSSEMTKGSDEANSVPSLGASLEDISEASSPFAANCPAEANFPIAANCPAEANFPIAANSPSEANSPFAANPTEDEMTKWGGMPFQANDPHKGEGQTQAPMVNPPGGAVHMERTTFASCKRGSSPSRSNHVQPPYMHNGSALTEEGAKCESSSLQTKMVILDGKNIGTRYQDNYKKYFDPFRIKVVLNYYRFKRYDVKVVIPQEYVRHEGDAPSGKTPNRGYYHLQVHRSNEGADFILSGDDLLFFQHLHILGCLIIHPLESYYAFCVNLVQRWNSCFVTNVTLSELNMQVGAFEQPPLKGVAAHFISYTFLGDEFLPNPTFRWPSHCKREAWRVSRQARLVYSLTAFPALLPLCVPPASPPPVCRSPGPTEAHGERVSERANGRTDERMYKQESPQIRFASSRRNDERGAFLAPDFWSCRCNSGRWPFVDALLERSPPSLGSGEEHPLGRRKRVPTGLSACRRNGYEPLAQMKELIERELLPRESSHIIGQRGISNDCYTHLEGYNQLDDCPVEAQNKDTYHLIGFPPQKGPYPFSI</sequence>
<feature type="compositionally biased region" description="Low complexity" evidence="1">
    <location>
        <begin position="304"/>
        <end position="314"/>
    </location>
</feature>
<keyword evidence="2" id="KW-1133">Transmembrane helix</keyword>
<feature type="compositionally biased region" description="Gly residues" evidence="1">
    <location>
        <begin position="319"/>
        <end position="330"/>
    </location>
</feature>
<dbReference type="VEuPathDB" id="PlasmoDB:PVPAM_070032000"/>
<dbReference type="PANTHER" id="PTHR15696">
    <property type="entry name" value="SMG-7 SUPPRESSOR WITH MORPHOLOGICAL EFFECT ON GENITALIA PROTEIN 7"/>
    <property type="match status" value="1"/>
</dbReference>
<dbReference type="Gene3D" id="1.25.40.10">
    <property type="entry name" value="Tetratricopeptide repeat domain"/>
    <property type="match status" value="1"/>
</dbReference>
<feature type="region of interest" description="Disordered" evidence="1">
    <location>
        <begin position="366"/>
        <end position="417"/>
    </location>
</feature>
<feature type="compositionally biased region" description="Basic and acidic residues" evidence="1">
    <location>
        <begin position="1500"/>
        <end position="1517"/>
    </location>
</feature>
<dbReference type="GO" id="GO:0000184">
    <property type="term" value="P:nuclear-transcribed mRNA catabolic process, nonsense-mediated decay"/>
    <property type="evidence" value="ECO:0007669"/>
    <property type="project" value="TreeGrafter"/>
</dbReference>
<dbReference type="VEuPathDB" id="PlasmoDB:PVX_099750"/>
<keyword evidence="2" id="KW-0472">Membrane</keyword>
<evidence type="ECO:0000313" key="4">
    <source>
        <dbReference type="Proteomes" id="UP000196402"/>
    </source>
</evidence>
<evidence type="ECO:0000313" key="3">
    <source>
        <dbReference type="EMBL" id="SCO66587.1"/>
    </source>
</evidence>
<accession>A0A1G4GVL0</accession>
<reference evidence="3 4" key="1">
    <citation type="submission" date="2016-07" db="EMBL/GenBank/DDBJ databases">
        <authorList>
            <consortium name="Pathogen Informatics"/>
        </authorList>
    </citation>
    <scope>NUCLEOTIDE SEQUENCE [LARGE SCALE GENOMIC DNA]</scope>
</reference>
<feature type="compositionally biased region" description="Basic and acidic residues" evidence="1">
    <location>
        <begin position="366"/>
        <end position="405"/>
    </location>
</feature>
<feature type="region of interest" description="Disordered" evidence="1">
    <location>
        <begin position="757"/>
        <end position="788"/>
    </location>
</feature>
<feature type="compositionally biased region" description="Low complexity" evidence="1">
    <location>
        <begin position="154"/>
        <end position="174"/>
    </location>
</feature>
<gene>
    <name evidence="3" type="ORF">PVT01_070030100</name>
</gene>
<feature type="region of interest" description="Disordered" evidence="1">
    <location>
        <begin position="1043"/>
        <end position="1079"/>
    </location>
</feature>
<keyword evidence="2" id="KW-0812">Transmembrane</keyword>
<name>A0A1G4GVL0_PLAVI</name>
<feature type="region of interest" description="Disordered" evidence="1">
    <location>
        <begin position="659"/>
        <end position="693"/>
    </location>
</feature>